<dbReference type="RefSeq" id="WP_126368896.1">
    <property type="nucleotide sequence ID" value="NZ_CP034547.1"/>
</dbReference>
<dbReference type="Proteomes" id="UP000277191">
    <property type="component" value="Chromosome 3"/>
</dbReference>
<protein>
    <submittedName>
        <fullName evidence="2">Uncharacterized protein</fullName>
    </submittedName>
</protein>
<sequence length="147" mass="16575">MNQQSSLALPDDWCEFAHPDSKCDCDHARIQAELEVELHPDHPFYGRKLKVIAHATGTDDVLCTHSDESERYSIVHLTWGGCPELGTCPTIDFDGDWSGVCRYFGYIADVLDRVAEEERLGLREPMTTSGTSSRPIVIHRNEQNDVE</sequence>
<evidence type="ECO:0000256" key="1">
    <source>
        <dbReference type="SAM" id="MobiDB-lite"/>
    </source>
</evidence>
<dbReference type="AlphaFoldDB" id="A0A3Q9FDI9"/>
<organism evidence="2 3">
    <name type="scientific">Burkholderia cenocepacia</name>
    <dbReference type="NCBI Taxonomy" id="95486"/>
    <lineage>
        <taxon>Bacteria</taxon>
        <taxon>Pseudomonadati</taxon>
        <taxon>Pseudomonadota</taxon>
        <taxon>Betaproteobacteria</taxon>
        <taxon>Burkholderiales</taxon>
        <taxon>Burkholderiaceae</taxon>
        <taxon>Burkholderia</taxon>
        <taxon>Burkholderia cepacia complex</taxon>
    </lineage>
</organism>
<proteinExistence type="predicted"/>
<dbReference type="EMBL" id="CP034547">
    <property type="protein sequence ID" value="AZQ55697.1"/>
    <property type="molecule type" value="Genomic_DNA"/>
</dbReference>
<accession>A0A3Q9FDI9</accession>
<reference evidence="2 3" key="1">
    <citation type="submission" date="2018-12" db="EMBL/GenBank/DDBJ databases">
        <title>Cadmium resistance mechanism in endophytic bacteria Burkholderia cenocepacia YG-3.</title>
        <authorList>
            <person name="Zhang X."/>
            <person name="Wang X."/>
            <person name="Zhu Y."/>
        </authorList>
    </citation>
    <scope>NUCLEOTIDE SEQUENCE [LARGE SCALE GENOMIC DNA]</scope>
    <source>
        <strain evidence="2 3">YG-3</strain>
    </source>
</reference>
<evidence type="ECO:0000313" key="3">
    <source>
        <dbReference type="Proteomes" id="UP000277191"/>
    </source>
</evidence>
<feature type="region of interest" description="Disordered" evidence="1">
    <location>
        <begin position="124"/>
        <end position="147"/>
    </location>
</feature>
<gene>
    <name evidence="2" type="ORF">D5R55_33320</name>
</gene>
<name>A0A3Q9FDI9_9BURK</name>
<evidence type="ECO:0000313" key="2">
    <source>
        <dbReference type="EMBL" id="AZQ55697.1"/>
    </source>
</evidence>